<comment type="caution">
    <text evidence="1">The sequence shown here is derived from an EMBL/GenBank/DDBJ whole genome shotgun (WGS) entry which is preliminary data.</text>
</comment>
<dbReference type="Proteomes" id="UP000238191">
    <property type="component" value="Unassembled WGS sequence"/>
</dbReference>
<gene>
    <name evidence="1" type="ORF">XpiCFBP4643_06525</name>
</gene>
<evidence type="ECO:0000313" key="1">
    <source>
        <dbReference type="EMBL" id="PPU69178.1"/>
    </source>
</evidence>
<dbReference type="AlphaFoldDB" id="A0A2S7D5S8"/>
<reference evidence="2" key="1">
    <citation type="submission" date="2016-08" db="EMBL/GenBank/DDBJ databases">
        <authorList>
            <person name="Merda D."/>
            <person name="Briand M."/>
            <person name="Taghouti G."/>
            <person name="Carrere S."/>
            <person name="Gouzy J."/>
            <person name="Portier P."/>
            <person name="Jacques M.-A."/>
            <person name="Fischer-Le Saux M."/>
        </authorList>
    </citation>
    <scope>NUCLEOTIDE SEQUENCE [LARGE SCALE GENOMIC DNA]</scope>
    <source>
        <strain evidence="2">CFBP4643</strain>
    </source>
</reference>
<keyword evidence="2" id="KW-1185">Reference proteome</keyword>
<organism evidence="1 2">
    <name type="scientific">Xanthomonas pisi</name>
    <dbReference type="NCBI Taxonomy" id="56457"/>
    <lineage>
        <taxon>Bacteria</taxon>
        <taxon>Pseudomonadati</taxon>
        <taxon>Pseudomonadota</taxon>
        <taxon>Gammaproteobacteria</taxon>
        <taxon>Lysobacterales</taxon>
        <taxon>Lysobacteraceae</taxon>
        <taxon>Xanthomonas</taxon>
    </lineage>
</organism>
<accession>A0A2S7D5S8</accession>
<proteinExistence type="predicted"/>
<dbReference type="InterPro" id="IPR007817">
    <property type="entry name" value="Isocyanide_synthase_DIT1"/>
</dbReference>
<sequence>MSAERSQITDQAKDAYRAGLSRIREGVISSHFMHRVSLNPDIRLYEQESYSASCLKIDTCTLTDKLIPILKAASTDYCRQRMETARARARKHFRAYGHSTADAVGPSEFITEAILDKEFSRNAARYNDKMALNLRLKQLIHERQPVEMVIPALPFKIQSPLKARGPLPDFAEVNFLLSLYEITKVVEGLYATQTPEEFPKIATFTVVSDGLRFHEAVNTSSAKVALYQSALAGWVRRLGLEAYIHIVDYRDLLCDHLSKEEQAAKTRLFEAAHARYSEKMWPLFDPDNFVDALEAAARVEPDPEQENPQGRFASLVKSLVFTVNYRTLQELDGLTDSVRANLYRELTSNIFHPCTATAPSHDMERLRRSMLHEVWEAAIYYIAEIKSDRDQHHDPILACLPGHLRWTIHRKHGQIAIATPPIQGMAVQAWAGSAAFRPAGRGKIRLCSLPVVYLEATGAIPIVSAEHTTDGGQALFYVDKALGITDMDDLLQALATSYSRLRFS</sequence>
<name>A0A2S7D5S8_9XANT</name>
<dbReference type="PANTHER" id="PTHR37285">
    <property type="entry name" value="SPORE WALL MATURATION PROTEIN DIT1"/>
    <property type="match status" value="1"/>
</dbReference>
<dbReference type="EMBL" id="MDEI01000004">
    <property type="protein sequence ID" value="PPU69178.1"/>
    <property type="molecule type" value="Genomic_DNA"/>
</dbReference>
<dbReference type="RefSeq" id="WP_046965488.1">
    <property type="nucleotide sequence ID" value="NZ_MDEI01000004.1"/>
</dbReference>
<dbReference type="Pfam" id="PF05141">
    <property type="entry name" value="DIT1_PvcA"/>
    <property type="match status" value="1"/>
</dbReference>
<evidence type="ECO:0008006" key="3">
    <source>
        <dbReference type="Google" id="ProtNLM"/>
    </source>
</evidence>
<evidence type="ECO:0000313" key="2">
    <source>
        <dbReference type="Proteomes" id="UP000238191"/>
    </source>
</evidence>
<protein>
    <recommendedName>
        <fullName evidence="3">Pyoverdine/dityrosine biosynthesis protein</fullName>
    </recommendedName>
</protein>
<dbReference type="PANTHER" id="PTHR37285:SF5">
    <property type="entry name" value="SPORE WALL MATURATION PROTEIN DIT1"/>
    <property type="match status" value="1"/>
</dbReference>
<dbReference type="OrthoDB" id="5690590at2"/>